<name>A0ABN9UWD4_9DINO</name>
<evidence type="ECO:0000313" key="3">
    <source>
        <dbReference type="EMBL" id="CAK0864460.1"/>
    </source>
</evidence>
<organism evidence="3 4">
    <name type="scientific">Prorocentrum cordatum</name>
    <dbReference type="NCBI Taxonomy" id="2364126"/>
    <lineage>
        <taxon>Eukaryota</taxon>
        <taxon>Sar</taxon>
        <taxon>Alveolata</taxon>
        <taxon>Dinophyceae</taxon>
        <taxon>Prorocentrales</taxon>
        <taxon>Prorocentraceae</taxon>
        <taxon>Prorocentrum</taxon>
    </lineage>
</organism>
<gene>
    <name evidence="3" type="ORF">PCOR1329_LOCUS52353</name>
</gene>
<accession>A0ABN9UWD4</accession>
<dbReference type="Proteomes" id="UP001189429">
    <property type="component" value="Unassembled WGS sequence"/>
</dbReference>
<keyword evidence="2" id="KW-0732">Signal</keyword>
<reference evidence="3" key="1">
    <citation type="submission" date="2023-10" db="EMBL/GenBank/DDBJ databases">
        <authorList>
            <person name="Chen Y."/>
            <person name="Shah S."/>
            <person name="Dougan E. K."/>
            <person name="Thang M."/>
            <person name="Chan C."/>
        </authorList>
    </citation>
    <scope>NUCLEOTIDE SEQUENCE [LARGE SCALE GENOMIC DNA]</scope>
</reference>
<dbReference type="EMBL" id="CAUYUJ010016368">
    <property type="protein sequence ID" value="CAK0864460.1"/>
    <property type="molecule type" value="Genomic_DNA"/>
</dbReference>
<keyword evidence="4" id="KW-1185">Reference proteome</keyword>
<sequence length="233" mass="24361">MAKGKVSCVIVLKCFACGGSGADSDLVEARRELFEALVGSEGDFGFQQLVEDKIGGHTVQSIVRYCSLPEREVLRERVDAAAVQPTSPEGAPAVAEVQKDPSSPPRSTARPSQRLRRPSCPRAPCSTVTAAASPAPGSGSPGSPRELASTATSARRASSRSARSRSAAAAGAAARILGRRQEGGLSRRGPAAKKRGPREAARGSPSERGLRRALPAPWCLCFPFILFLCLLGL</sequence>
<comment type="caution">
    <text evidence="3">The sequence shown here is derived from an EMBL/GenBank/DDBJ whole genome shotgun (WGS) entry which is preliminary data.</text>
</comment>
<evidence type="ECO:0000313" key="4">
    <source>
        <dbReference type="Proteomes" id="UP001189429"/>
    </source>
</evidence>
<protein>
    <submittedName>
        <fullName evidence="3">Uncharacterized protein</fullName>
    </submittedName>
</protein>
<proteinExistence type="predicted"/>
<feature type="signal peptide" evidence="2">
    <location>
        <begin position="1"/>
        <end position="21"/>
    </location>
</feature>
<feature type="compositionally biased region" description="Low complexity" evidence="1">
    <location>
        <begin position="130"/>
        <end position="175"/>
    </location>
</feature>
<evidence type="ECO:0000256" key="2">
    <source>
        <dbReference type="SAM" id="SignalP"/>
    </source>
</evidence>
<feature type="chain" id="PRO_5046098433" evidence="2">
    <location>
        <begin position="22"/>
        <end position="233"/>
    </location>
</feature>
<feature type="region of interest" description="Disordered" evidence="1">
    <location>
        <begin position="80"/>
        <end position="209"/>
    </location>
</feature>
<evidence type="ECO:0000256" key="1">
    <source>
        <dbReference type="SAM" id="MobiDB-lite"/>
    </source>
</evidence>